<evidence type="ECO:0000256" key="8">
    <source>
        <dbReference type="SAM" id="SignalP"/>
    </source>
</evidence>
<sequence length="289" mass="30550">MKLLSSFVSSLLLSGACVVSAASSWSFEDATVTVQSKGAGVGAGAKDKLSPNEPLGKSVSLGAADTLKLLLTTTDGKSAKRPHQAFLTLADPVTGLEESFVFSVKESGKGKVDLTYKDLPHQFLTSSEPIPAFIVIGSFGSSTPYKAKVFDLNIDRDTDVPIALPEAPLRYAAEKEIHHIFRDEPRSPPKIISSVFAVAVLGALPVLFGAWAALGANASHFGKAFAGAPVSHALFYGSIIAMEGIFFLYYTSWNLFQTLPAATVAGLVAFVSGSRALSEVQERRLAGLR</sequence>
<organism evidence="10 11">
    <name type="scientific">Massarina eburnea CBS 473.64</name>
    <dbReference type="NCBI Taxonomy" id="1395130"/>
    <lineage>
        <taxon>Eukaryota</taxon>
        <taxon>Fungi</taxon>
        <taxon>Dikarya</taxon>
        <taxon>Ascomycota</taxon>
        <taxon>Pezizomycotina</taxon>
        <taxon>Dothideomycetes</taxon>
        <taxon>Pleosporomycetidae</taxon>
        <taxon>Pleosporales</taxon>
        <taxon>Massarineae</taxon>
        <taxon>Massarinaceae</taxon>
        <taxon>Massarina</taxon>
    </lineage>
</organism>
<keyword evidence="5 7" id="KW-1133">Transmembrane helix</keyword>
<keyword evidence="3 8" id="KW-0732">Signal</keyword>
<keyword evidence="2 7" id="KW-0812">Transmembrane</keyword>
<evidence type="ECO:0000256" key="2">
    <source>
        <dbReference type="ARBA" id="ARBA00022692"/>
    </source>
</evidence>
<dbReference type="AlphaFoldDB" id="A0A6A6S8T3"/>
<dbReference type="UniPathway" id="UPA00378"/>
<dbReference type="GO" id="GO:0006487">
    <property type="term" value="P:protein N-linked glycosylation"/>
    <property type="evidence" value="ECO:0007669"/>
    <property type="project" value="TreeGrafter"/>
</dbReference>
<dbReference type="PANTHER" id="PTHR12640:SF0">
    <property type="entry name" value="DOLICHYL-DIPHOSPHOOLIGOSACCHARIDE--PROTEIN GLYCOSYLTRANSFERASE SUBUNIT 2"/>
    <property type="match status" value="1"/>
</dbReference>
<dbReference type="PROSITE" id="PS51257">
    <property type="entry name" value="PROKAR_LIPOPROTEIN"/>
    <property type="match status" value="1"/>
</dbReference>
<evidence type="ECO:0000313" key="10">
    <source>
        <dbReference type="EMBL" id="KAF2643351.1"/>
    </source>
</evidence>
<gene>
    <name evidence="10" type="ORF">P280DRAFT_422123</name>
</gene>
<evidence type="ECO:0000313" key="11">
    <source>
        <dbReference type="Proteomes" id="UP000799753"/>
    </source>
</evidence>
<dbReference type="GO" id="GO:0008250">
    <property type="term" value="C:oligosaccharyltransferase complex"/>
    <property type="evidence" value="ECO:0007669"/>
    <property type="project" value="InterPro"/>
</dbReference>
<keyword evidence="6 7" id="KW-0472">Membrane</keyword>
<evidence type="ECO:0000256" key="6">
    <source>
        <dbReference type="ARBA" id="ARBA00023136"/>
    </source>
</evidence>
<proteinExistence type="predicted"/>
<feature type="transmembrane region" description="Helical" evidence="7">
    <location>
        <begin position="191"/>
        <end position="214"/>
    </location>
</feature>
<comment type="subcellular location">
    <subcellularLocation>
        <location evidence="1">Endoplasmic reticulum membrane</location>
        <topology evidence="1">Multi-pass membrane protein</topology>
    </subcellularLocation>
</comment>
<evidence type="ECO:0000259" key="9">
    <source>
        <dbReference type="Pfam" id="PF25147"/>
    </source>
</evidence>
<feature type="domain" description="Ribophorin II C-terminal" evidence="9">
    <location>
        <begin position="181"/>
        <end position="284"/>
    </location>
</feature>
<dbReference type="Proteomes" id="UP000799753">
    <property type="component" value="Unassembled WGS sequence"/>
</dbReference>
<protein>
    <recommendedName>
        <fullName evidence="9">Ribophorin II C-terminal domain-containing protein</fullName>
    </recommendedName>
</protein>
<accession>A0A6A6S8T3</accession>
<evidence type="ECO:0000256" key="7">
    <source>
        <dbReference type="SAM" id="Phobius"/>
    </source>
</evidence>
<name>A0A6A6S8T3_9PLEO</name>
<feature type="chain" id="PRO_5044320418" description="Ribophorin II C-terminal domain-containing protein" evidence="8">
    <location>
        <begin position="22"/>
        <end position="289"/>
    </location>
</feature>
<keyword evidence="4" id="KW-0256">Endoplasmic reticulum</keyword>
<evidence type="ECO:0000256" key="3">
    <source>
        <dbReference type="ARBA" id="ARBA00022729"/>
    </source>
</evidence>
<evidence type="ECO:0000256" key="4">
    <source>
        <dbReference type="ARBA" id="ARBA00022824"/>
    </source>
</evidence>
<evidence type="ECO:0000256" key="1">
    <source>
        <dbReference type="ARBA" id="ARBA00004477"/>
    </source>
</evidence>
<evidence type="ECO:0000256" key="5">
    <source>
        <dbReference type="ARBA" id="ARBA00022989"/>
    </source>
</evidence>
<dbReference type="Pfam" id="PF25147">
    <property type="entry name" value="Ribophorin_II_C"/>
    <property type="match status" value="1"/>
</dbReference>
<reference evidence="10" key="1">
    <citation type="journal article" date="2020" name="Stud. Mycol.">
        <title>101 Dothideomycetes genomes: a test case for predicting lifestyles and emergence of pathogens.</title>
        <authorList>
            <person name="Haridas S."/>
            <person name="Albert R."/>
            <person name="Binder M."/>
            <person name="Bloem J."/>
            <person name="Labutti K."/>
            <person name="Salamov A."/>
            <person name="Andreopoulos B."/>
            <person name="Baker S."/>
            <person name="Barry K."/>
            <person name="Bills G."/>
            <person name="Bluhm B."/>
            <person name="Cannon C."/>
            <person name="Castanera R."/>
            <person name="Culley D."/>
            <person name="Daum C."/>
            <person name="Ezra D."/>
            <person name="Gonzalez J."/>
            <person name="Henrissat B."/>
            <person name="Kuo A."/>
            <person name="Liang C."/>
            <person name="Lipzen A."/>
            <person name="Lutzoni F."/>
            <person name="Magnuson J."/>
            <person name="Mondo S."/>
            <person name="Nolan M."/>
            <person name="Ohm R."/>
            <person name="Pangilinan J."/>
            <person name="Park H.-J."/>
            <person name="Ramirez L."/>
            <person name="Alfaro M."/>
            <person name="Sun H."/>
            <person name="Tritt A."/>
            <person name="Yoshinaga Y."/>
            <person name="Zwiers L.-H."/>
            <person name="Turgeon B."/>
            <person name="Goodwin S."/>
            <person name="Spatafora J."/>
            <person name="Crous P."/>
            <person name="Grigoriev I."/>
        </authorList>
    </citation>
    <scope>NUCLEOTIDE SEQUENCE</scope>
    <source>
        <strain evidence="10">CBS 473.64</strain>
    </source>
</reference>
<dbReference type="PANTHER" id="PTHR12640">
    <property type="entry name" value="RIBOPHORIN II"/>
    <property type="match status" value="1"/>
</dbReference>
<keyword evidence="11" id="KW-1185">Reference proteome</keyword>
<dbReference type="InterPro" id="IPR056790">
    <property type="entry name" value="Ribophorin_II_C"/>
</dbReference>
<feature type="signal peptide" evidence="8">
    <location>
        <begin position="1"/>
        <end position="21"/>
    </location>
</feature>
<dbReference type="EMBL" id="MU006780">
    <property type="protein sequence ID" value="KAF2643351.1"/>
    <property type="molecule type" value="Genomic_DNA"/>
</dbReference>
<dbReference type="InterPro" id="IPR008814">
    <property type="entry name" value="Swp1"/>
</dbReference>
<feature type="transmembrane region" description="Helical" evidence="7">
    <location>
        <begin position="226"/>
        <end position="249"/>
    </location>
</feature>
<dbReference type="OrthoDB" id="432292at2759"/>